<name>A0A6B0S2A7_9CETA</name>
<gene>
    <name evidence="2" type="ORF">E5288_WYG022425</name>
</gene>
<feature type="region of interest" description="Disordered" evidence="1">
    <location>
        <begin position="1"/>
        <end position="21"/>
    </location>
</feature>
<protein>
    <submittedName>
        <fullName evidence="2">Uncharacterized protein</fullName>
    </submittedName>
</protein>
<evidence type="ECO:0000256" key="1">
    <source>
        <dbReference type="SAM" id="MobiDB-lite"/>
    </source>
</evidence>
<comment type="caution">
    <text evidence="2">The sequence shown here is derived from an EMBL/GenBank/DDBJ whole genome shotgun (WGS) entry which is preliminary data.</text>
</comment>
<dbReference type="AlphaFoldDB" id="A0A6B0S2A7"/>
<feature type="region of interest" description="Disordered" evidence="1">
    <location>
        <begin position="65"/>
        <end position="84"/>
    </location>
</feature>
<dbReference type="Proteomes" id="UP000322234">
    <property type="component" value="Unassembled WGS sequence"/>
</dbReference>
<feature type="compositionally biased region" description="Basic and acidic residues" evidence="1">
    <location>
        <begin position="65"/>
        <end position="74"/>
    </location>
</feature>
<accession>A0A6B0S2A7</accession>
<evidence type="ECO:0000313" key="3">
    <source>
        <dbReference type="Proteomes" id="UP000322234"/>
    </source>
</evidence>
<sequence length="182" mass="19740">MPHGRAKKASAAHSTVQGDERHQEAEITCLVNLPKFSNQGIQWDEDWVPTAVLGRVQTGKDNRARCESPLDRQGSDAGAMDCSSETRENKSNAWSNLYFDAEIIRVPPNERYVSPTALCALSALMSRGRAQDTVTAALGVCAEIIRVPPNERYVSPTALCALSALMSRGRAQDTVTAAPGVW</sequence>
<evidence type="ECO:0000313" key="2">
    <source>
        <dbReference type="EMBL" id="MXQ94444.1"/>
    </source>
</evidence>
<feature type="compositionally biased region" description="Basic residues" evidence="1">
    <location>
        <begin position="1"/>
        <end position="10"/>
    </location>
</feature>
<dbReference type="EMBL" id="VBQZ03000111">
    <property type="protein sequence ID" value="MXQ94444.1"/>
    <property type="molecule type" value="Genomic_DNA"/>
</dbReference>
<reference evidence="2" key="1">
    <citation type="submission" date="2019-10" db="EMBL/GenBank/DDBJ databases">
        <title>The sequence and de novo assembly of the wild yak genome.</title>
        <authorList>
            <person name="Liu Y."/>
        </authorList>
    </citation>
    <scope>NUCLEOTIDE SEQUENCE [LARGE SCALE GENOMIC DNA]</scope>
    <source>
        <strain evidence="2">WY2019</strain>
    </source>
</reference>
<organism evidence="2 3">
    <name type="scientific">Bos mutus</name>
    <name type="common">wild yak</name>
    <dbReference type="NCBI Taxonomy" id="72004"/>
    <lineage>
        <taxon>Eukaryota</taxon>
        <taxon>Metazoa</taxon>
        <taxon>Chordata</taxon>
        <taxon>Craniata</taxon>
        <taxon>Vertebrata</taxon>
        <taxon>Euteleostomi</taxon>
        <taxon>Mammalia</taxon>
        <taxon>Eutheria</taxon>
        <taxon>Laurasiatheria</taxon>
        <taxon>Artiodactyla</taxon>
        <taxon>Ruminantia</taxon>
        <taxon>Pecora</taxon>
        <taxon>Bovidae</taxon>
        <taxon>Bovinae</taxon>
        <taxon>Bos</taxon>
    </lineage>
</organism>
<proteinExistence type="predicted"/>
<keyword evidence="3" id="KW-1185">Reference proteome</keyword>